<gene>
    <name evidence="13" type="ORF">EF807_06845</name>
</gene>
<evidence type="ECO:0000256" key="2">
    <source>
        <dbReference type="ARBA" id="ARBA00012513"/>
    </source>
</evidence>
<dbReference type="InterPro" id="IPR011009">
    <property type="entry name" value="Kinase-like_dom_sf"/>
</dbReference>
<sequence>MDIKNREIDEKLARLRIRDKDSDSRKIWGDVLDERTILTLYRLLKRGFIEAIGGAISTGKEATVFYGLGEDAREIAIKIYRIETSDFREMEPYLAGDPRFDNIKRSRSGIIYTWTQKEYKNLKRASNAGVRVPEPITSMNNVLLMEFIGEEEVPAPHIKDVDMALEETFEKIIVNLRKLYTGARIVHADLSEYNILYHHQPILIDMGQSVTISHPNATSFLWRDIKNLSKFFERRGLEDLNEKDLFNRITGGL</sequence>
<dbReference type="GO" id="GO:0046872">
    <property type="term" value="F:metal ion binding"/>
    <property type="evidence" value="ECO:0007669"/>
    <property type="project" value="UniProtKB-KW"/>
</dbReference>
<evidence type="ECO:0000256" key="1">
    <source>
        <dbReference type="ARBA" id="ARBA00009196"/>
    </source>
</evidence>
<keyword evidence="6" id="KW-0547">Nucleotide-binding</keyword>
<keyword evidence="9" id="KW-0460">Magnesium</keyword>
<evidence type="ECO:0000256" key="9">
    <source>
        <dbReference type="ARBA" id="ARBA00022842"/>
    </source>
</evidence>
<evidence type="ECO:0000256" key="8">
    <source>
        <dbReference type="ARBA" id="ARBA00022840"/>
    </source>
</evidence>
<keyword evidence="4" id="KW-0808">Transferase</keyword>
<dbReference type="InterPro" id="IPR000687">
    <property type="entry name" value="RIO_kinase"/>
</dbReference>
<evidence type="ECO:0000256" key="10">
    <source>
        <dbReference type="ARBA" id="ARBA00047899"/>
    </source>
</evidence>
<dbReference type="InterPro" id="IPR018935">
    <property type="entry name" value="RIO_kinase_CS"/>
</dbReference>
<dbReference type="InterPro" id="IPR018934">
    <property type="entry name" value="RIO_dom"/>
</dbReference>
<comment type="catalytic activity">
    <reaction evidence="11">
        <text>L-seryl-[protein] + ATP = O-phospho-L-seryl-[protein] + ADP + H(+)</text>
        <dbReference type="Rhea" id="RHEA:17989"/>
        <dbReference type="Rhea" id="RHEA-COMP:9863"/>
        <dbReference type="Rhea" id="RHEA-COMP:11604"/>
        <dbReference type="ChEBI" id="CHEBI:15378"/>
        <dbReference type="ChEBI" id="CHEBI:29999"/>
        <dbReference type="ChEBI" id="CHEBI:30616"/>
        <dbReference type="ChEBI" id="CHEBI:83421"/>
        <dbReference type="ChEBI" id="CHEBI:456216"/>
        <dbReference type="EC" id="2.7.11.1"/>
    </reaction>
</comment>
<comment type="catalytic activity">
    <reaction evidence="10">
        <text>L-threonyl-[protein] + ATP = O-phospho-L-threonyl-[protein] + ADP + H(+)</text>
        <dbReference type="Rhea" id="RHEA:46608"/>
        <dbReference type="Rhea" id="RHEA-COMP:11060"/>
        <dbReference type="Rhea" id="RHEA-COMP:11605"/>
        <dbReference type="ChEBI" id="CHEBI:15378"/>
        <dbReference type="ChEBI" id="CHEBI:30013"/>
        <dbReference type="ChEBI" id="CHEBI:30616"/>
        <dbReference type="ChEBI" id="CHEBI:61977"/>
        <dbReference type="ChEBI" id="CHEBI:456216"/>
        <dbReference type="EC" id="2.7.11.1"/>
    </reaction>
</comment>
<evidence type="ECO:0000256" key="6">
    <source>
        <dbReference type="ARBA" id="ARBA00022741"/>
    </source>
</evidence>
<dbReference type="SMART" id="SM00090">
    <property type="entry name" value="RIO"/>
    <property type="match status" value="1"/>
</dbReference>
<dbReference type="InterPro" id="IPR051272">
    <property type="entry name" value="RIO-type_Ser/Thr_kinase"/>
</dbReference>
<dbReference type="Pfam" id="PF01163">
    <property type="entry name" value="RIO1"/>
    <property type="match status" value="1"/>
</dbReference>
<dbReference type="Proteomes" id="UP000320766">
    <property type="component" value="Unassembled WGS sequence"/>
</dbReference>
<dbReference type="CDD" id="cd05145">
    <property type="entry name" value="RIO1_like"/>
    <property type="match status" value="1"/>
</dbReference>
<evidence type="ECO:0000256" key="11">
    <source>
        <dbReference type="ARBA" id="ARBA00048679"/>
    </source>
</evidence>
<evidence type="ECO:0000313" key="14">
    <source>
        <dbReference type="Proteomes" id="UP000320766"/>
    </source>
</evidence>
<proteinExistence type="inferred from homology"/>
<dbReference type="Gene3D" id="3.30.200.20">
    <property type="entry name" value="Phosphorylase Kinase, domain 1"/>
    <property type="match status" value="1"/>
</dbReference>
<dbReference type="EMBL" id="RXIL01000123">
    <property type="protein sequence ID" value="RZN67897.1"/>
    <property type="molecule type" value="Genomic_DNA"/>
</dbReference>
<keyword evidence="8" id="KW-0067">ATP-binding</keyword>
<dbReference type="AlphaFoldDB" id="A0A520KVJ7"/>
<dbReference type="PROSITE" id="PS01245">
    <property type="entry name" value="RIO1"/>
    <property type="match status" value="1"/>
</dbReference>
<accession>A0A520KVJ7</accession>
<evidence type="ECO:0000259" key="12">
    <source>
        <dbReference type="SMART" id="SM00090"/>
    </source>
</evidence>
<dbReference type="SUPFAM" id="SSF56112">
    <property type="entry name" value="Protein kinase-like (PK-like)"/>
    <property type="match status" value="1"/>
</dbReference>
<keyword evidence="5" id="KW-0479">Metal-binding</keyword>
<organism evidence="13 14">
    <name type="scientific">Candidatus Methanolliviera hydrocarbonicum</name>
    <dbReference type="NCBI Taxonomy" id="2491085"/>
    <lineage>
        <taxon>Archaea</taxon>
        <taxon>Methanobacteriati</taxon>
        <taxon>Methanobacteriota</taxon>
        <taxon>Candidatus Methanoliparia</taxon>
        <taxon>Candidatus Methanoliparales</taxon>
        <taxon>Candidatus Methanollivieraceae</taxon>
        <taxon>Candidatus Methanolliviera</taxon>
    </lineage>
</organism>
<protein>
    <recommendedName>
        <fullName evidence="2">non-specific serine/threonine protein kinase</fullName>
        <ecNumber evidence="2">2.7.11.1</ecNumber>
    </recommendedName>
</protein>
<dbReference type="GO" id="GO:0005524">
    <property type="term" value="F:ATP binding"/>
    <property type="evidence" value="ECO:0007669"/>
    <property type="project" value="UniProtKB-KW"/>
</dbReference>
<dbReference type="PANTHER" id="PTHR45723">
    <property type="entry name" value="SERINE/THREONINE-PROTEIN KINASE RIO1"/>
    <property type="match status" value="1"/>
</dbReference>
<keyword evidence="3" id="KW-0723">Serine/threonine-protein kinase</keyword>
<dbReference type="GO" id="GO:0004674">
    <property type="term" value="F:protein serine/threonine kinase activity"/>
    <property type="evidence" value="ECO:0007669"/>
    <property type="project" value="UniProtKB-KW"/>
</dbReference>
<evidence type="ECO:0000256" key="7">
    <source>
        <dbReference type="ARBA" id="ARBA00022777"/>
    </source>
</evidence>
<name>A0A520KVJ7_9EURY</name>
<reference evidence="13 14" key="1">
    <citation type="journal article" date="2019" name="Nat. Microbiol.">
        <title>Wide diversity of methane and short-chain alkane metabolisms in uncultured archaea.</title>
        <authorList>
            <person name="Borrel G."/>
            <person name="Adam P.S."/>
            <person name="McKay L.J."/>
            <person name="Chen L.X."/>
            <person name="Sierra-Garcia I.N."/>
            <person name="Sieber C.M."/>
            <person name="Letourneur Q."/>
            <person name="Ghozlane A."/>
            <person name="Andersen G.L."/>
            <person name="Li W.J."/>
            <person name="Hallam S.J."/>
            <person name="Muyzer G."/>
            <person name="de Oliveira V.M."/>
            <person name="Inskeep W.P."/>
            <person name="Banfield J.F."/>
            <person name="Gribaldo S."/>
        </authorList>
    </citation>
    <scope>NUCLEOTIDE SEQUENCE [LARGE SCALE GENOMIC DNA]</scope>
    <source>
        <strain evidence="13">NM1b</strain>
    </source>
</reference>
<dbReference type="Gene3D" id="1.10.510.10">
    <property type="entry name" value="Transferase(Phosphotransferase) domain 1"/>
    <property type="match status" value="1"/>
</dbReference>
<comment type="similarity">
    <text evidence="1">Belongs to the protein kinase superfamily. RIO-type Ser/Thr kinase family.</text>
</comment>
<comment type="caution">
    <text evidence="13">The sequence shown here is derived from an EMBL/GenBank/DDBJ whole genome shotgun (WGS) entry which is preliminary data.</text>
</comment>
<evidence type="ECO:0000256" key="3">
    <source>
        <dbReference type="ARBA" id="ARBA00022527"/>
    </source>
</evidence>
<dbReference type="EC" id="2.7.11.1" evidence="2"/>
<keyword evidence="7 13" id="KW-0418">Kinase</keyword>
<evidence type="ECO:0000256" key="5">
    <source>
        <dbReference type="ARBA" id="ARBA00022723"/>
    </source>
</evidence>
<evidence type="ECO:0000256" key="4">
    <source>
        <dbReference type="ARBA" id="ARBA00022679"/>
    </source>
</evidence>
<feature type="domain" description="RIO kinase" evidence="12">
    <location>
        <begin position="21"/>
        <end position="251"/>
    </location>
</feature>
<evidence type="ECO:0000313" key="13">
    <source>
        <dbReference type="EMBL" id="RZN67897.1"/>
    </source>
</evidence>